<evidence type="ECO:0000313" key="3">
    <source>
        <dbReference type="Proteomes" id="UP000198406"/>
    </source>
</evidence>
<dbReference type="OrthoDB" id="120976at2759"/>
<keyword evidence="3" id="KW-1185">Reference proteome</keyword>
<comment type="caution">
    <text evidence="2">The sequence shown here is derived from an EMBL/GenBank/DDBJ whole genome shotgun (WGS) entry which is preliminary data.</text>
</comment>
<gene>
    <name evidence="2" type="ORF">FisN_13Hu157</name>
</gene>
<proteinExistence type="predicted"/>
<feature type="region of interest" description="Disordered" evidence="1">
    <location>
        <begin position="286"/>
        <end position="312"/>
    </location>
</feature>
<accession>A0A1Z5KN34</accession>
<organism evidence="2 3">
    <name type="scientific">Fistulifera solaris</name>
    <name type="common">Oleaginous diatom</name>
    <dbReference type="NCBI Taxonomy" id="1519565"/>
    <lineage>
        <taxon>Eukaryota</taxon>
        <taxon>Sar</taxon>
        <taxon>Stramenopiles</taxon>
        <taxon>Ochrophyta</taxon>
        <taxon>Bacillariophyta</taxon>
        <taxon>Bacillariophyceae</taxon>
        <taxon>Bacillariophycidae</taxon>
        <taxon>Naviculales</taxon>
        <taxon>Naviculaceae</taxon>
        <taxon>Fistulifera</taxon>
    </lineage>
</organism>
<name>A0A1Z5KN34_FISSO</name>
<sequence>MYRTEMRRLLKLEVFEKLTLCVLDELTIPAFSARAKALDHSIDAQYVMPSHFKSLRIVTKDLHLKIHFGEDRTWVSILISFLKRVAKLGHFEKFGLSLIDFCRWADCDALARITQAFIDALNGNSELIHLDISGAQFLFDHSAVHFGDVFRALEEHGGLRTVILGDYPPENNPDDYSLLERLLSRNRRITVYDYLGDRCSNGDSIEALYSINEVYNGVATLVKESASLRPLLMATALLEGVSNKFQHSALLLSGLTDALCELIHELDQIDDVDLSAAGPMEEVELFTSRADRQATRPSKRQRGCSESVRERE</sequence>
<protein>
    <submittedName>
        <fullName evidence="2">Uncharacterized protein</fullName>
    </submittedName>
</protein>
<dbReference type="EMBL" id="BDSP01000259">
    <property type="protein sequence ID" value="GAX27743.1"/>
    <property type="molecule type" value="Genomic_DNA"/>
</dbReference>
<evidence type="ECO:0000313" key="2">
    <source>
        <dbReference type="EMBL" id="GAX27743.1"/>
    </source>
</evidence>
<dbReference type="InParanoid" id="A0A1Z5KN34"/>
<evidence type="ECO:0000256" key="1">
    <source>
        <dbReference type="SAM" id="MobiDB-lite"/>
    </source>
</evidence>
<reference evidence="2 3" key="1">
    <citation type="journal article" date="2015" name="Plant Cell">
        <title>Oil accumulation by the oleaginous diatom Fistulifera solaris as revealed by the genome and transcriptome.</title>
        <authorList>
            <person name="Tanaka T."/>
            <person name="Maeda Y."/>
            <person name="Veluchamy A."/>
            <person name="Tanaka M."/>
            <person name="Abida H."/>
            <person name="Marechal E."/>
            <person name="Bowler C."/>
            <person name="Muto M."/>
            <person name="Sunaga Y."/>
            <person name="Tanaka M."/>
            <person name="Yoshino T."/>
            <person name="Taniguchi T."/>
            <person name="Fukuda Y."/>
            <person name="Nemoto M."/>
            <person name="Matsumoto M."/>
            <person name="Wong P.S."/>
            <person name="Aburatani S."/>
            <person name="Fujibuchi W."/>
        </authorList>
    </citation>
    <scope>NUCLEOTIDE SEQUENCE [LARGE SCALE GENOMIC DNA]</scope>
    <source>
        <strain evidence="2 3">JPCC DA0580</strain>
    </source>
</reference>
<dbReference type="Proteomes" id="UP000198406">
    <property type="component" value="Unassembled WGS sequence"/>
</dbReference>
<dbReference type="AlphaFoldDB" id="A0A1Z5KN34"/>